<evidence type="ECO:0000256" key="1">
    <source>
        <dbReference type="ARBA" id="ARBA00001957"/>
    </source>
</evidence>
<proteinExistence type="predicted"/>
<dbReference type="GO" id="GO:0008610">
    <property type="term" value="P:lipid biosynthetic process"/>
    <property type="evidence" value="ECO:0007669"/>
    <property type="project" value="UniProtKB-ARBA"/>
</dbReference>
<dbReference type="Pfam" id="PF13193">
    <property type="entry name" value="AMP-binding_C"/>
    <property type="match status" value="1"/>
</dbReference>
<dbReference type="GO" id="GO:0031177">
    <property type="term" value="F:phosphopantetheine binding"/>
    <property type="evidence" value="ECO:0007669"/>
    <property type="project" value="TreeGrafter"/>
</dbReference>
<evidence type="ECO:0000313" key="6">
    <source>
        <dbReference type="Proteomes" id="UP000199352"/>
    </source>
</evidence>
<dbReference type="EMBL" id="FOFR01000007">
    <property type="protein sequence ID" value="SER01626.1"/>
    <property type="molecule type" value="Genomic_DNA"/>
</dbReference>
<dbReference type="RefSeq" id="WP_089951818.1">
    <property type="nucleotide sequence ID" value="NZ_FOFR01000007.1"/>
</dbReference>
<dbReference type="GO" id="GO:0009239">
    <property type="term" value="P:enterobactin biosynthetic process"/>
    <property type="evidence" value="ECO:0007669"/>
    <property type="project" value="TreeGrafter"/>
</dbReference>
<evidence type="ECO:0000313" key="5">
    <source>
        <dbReference type="EMBL" id="SER01626.1"/>
    </source>
</evidence>
<dbReference type="Gene3D" id="3.30.559.10">
    <property type="entry name" value="Chloramphenicol acetyltransferase-like domain"/>
    <property type="match status" value="1"/>
</dbReference>
<dbReference type="Pfam" id="PF00501">
    <property type="entry name" value="AMP-binding"/>
    <property type="match status" value="1"/>
</dbReference>
<dbReference type="InterPro" id="IPR009081">
    <property type="entry name" value="PP-bd_ACP"/>
</dbReference>
<keyword evidence="3" id="KW-0597">Phosphoprotein</keyword>
<dbReference type="GO" id="GO:0009366">
    <property type="term" value="C:enterobactin synthetase complex"/>
    <property type="evidence" value="ECO:0007669"/>
    <property type="project" value="TreeGrafter"/>
</dbReference>
<dbReference type="AlphaFoldDB" id="A0A1H9KR28"/>
<dbReference type="Gene3D" id="3.30.300.30">
    <property type="match status" value="1"/>
</dbReference>
<dbReference type="GO" id="GO:0043041">
    <property type="term" value="P:amino acid activation for nonribosomal peptide biosynthetic process"/>
    <property type="evidence" value="ECO:0007669"/>
    <property type="project" value="TreeGrafter"/>
</dbReference>
<dbReference type="SUPFAM" id="SSF47336">
    <property type="entry name" value="ACP-like"/>
    <property type="match status" value="1"/>
</dbReference>
<dbReference type="InterPro" id="IPR001242">
    <property type="entry name" value="Condensation_dom"/>
</dbReference>
<dbReference type="Gene3D" id="1.10.1200.10">
    <property type="entry name" value="ACP-like"/>
    <property type="match status" value="1"/>
</dbReference>
<dbReference type="PANTHER" id="PTHR45527:SF1">
    <property type="entry name" value="FATTY ACID SYNTHASE"/>
    <property type="match status" value="1"/>
</dbReference>
<dbReference type="CDD" id="cd19531">
    <property type="entry name" value="LCL_NRPS-like"/>
    <property type="match status" value="1"/>
</dbReference>
<name>A0A1H9KR28_9PSEU</name>
<evidence type="ECO:0000256" key="2">
    <source>
        <dbReference type="ARBA" id="ARBA00022450"/>
    </source>
</evidence>
<dbReference type="PANTHER" id="PTHR45527">
    <property type="entry name" value="NONRIBOSOMAL PEPTIDE SYNTHETASE"/>
    <property type="match status" value="1"/>
</dbReference>
<dbReference type="InterPro" id="IPR042099">
    <property type="entry name" value="ANL_N_sf"/>
</dbReference>
<dbReference type="InterPro" id="IPR010071">
    <property type="entry name" value="AA_adenyl_dom"/>
</dbReference>
<evidence type="ECO:0000259" key="4">
    <source>
        <dbReference type="PROSITE" id="PS50075"/>
    </source>
</evidence>
<dbReference type="Proteomes" id="UP000199352">
    <property type="component" value="Unassembled WGS sequence"/>
</dbReference>
<reference evidence="6" key="1">
    <citation type="submission" date="2016-10" db="EMBL/GenBank/DDBJ databases">
        <authorList>
            <person name="Varghese N."/>
            <person name="Submissions S."/>
        </authorList>
    </citation>
    <scope>NUCLEOTIDE SEQUENCE [LARGE SCALE GENOMIC DNA]</scope>
    <source>
        <strain evidence="6">CGMCC 4.3525</strain>
    </source>
</reference>
<dbReference type="PROSITE" id="PS00012">
    <property type="entry name" value="PHOSPHOPANTETHEINE"/>
    <property type="match status" value="1"/>
</dbReference>
<dbReference type="InterPro" id="IPR025110">
    <property type="entry name" value="AMP-bd_C"/>
</dbReference>
<dbReference type="Gene3D" id="3.40.50.12780">
    <property type="entry name" value="N-terminal domain of ligase-like"/>
    <property type="match status" value="1"/>
</dbReference>
<evidence type="ECO:0000256" key="3">
    <source>
        <dbReference type="ARBA" id="ARBA00022553"/>
    </source>
</evidence>
<dbReference type="InterPro" id="IPR000873">
    <property type="entry name" value="AMP-dep_synth/lig_dom"/>
</dbReference>
<protein>
    <submittedName>
        <fullName evidence="5">Amino acid adenylation domain-containing protein</fullName>
    </submittedName>
</protein>
<comment type="cofactor">
    <cofactor evidence="1">
        <name>pantetheine 4'-phosphate</name>
        <dbReference type="ChEBI" id="CHEBI:47942"/>
    </cofactor>
</comment>
<dbReference type="InterPro" id="IPR023213">
    <property type="entry name" value="CAT-like_dom_sf"/>
</dbReference>
<dbReference type="Pfam" id="PF00668">
    <property type="entry name" value="Condensation"/>
    <property type="match status" value="1"/>
</dbReference>
<dbReference type="OrthoDB" id="2472181at2"/>
<dbReference type="GO" id="GO:0047527">
    <property type="term" value="F:2,3-dihydroxybenzoate-serine ligase activity"/>
    <property type="evidence" value="ECO:0007669"/>
    <property type="project" value="TreeGrafter"/>
</dbReference>
<organism evidence="5 6">
    <name type="scientific">Lentzea xinjiangensis</name>
    <dbReference type="NCBI Taxonomy" id="402600"/>
    <lineage>
        <taxon>Bacteria</taxon>
        <taxon>Bacillati</taxon>
        <taxon>Actinomycetota</taxon>
        <taxon>Actinomycetes</taxon>
        <taxon>Pseudonocardiales</taxon>
        <taxon>Pseudonocardiaceae</taxon>
        <taxon>Lentzea</taxon>
    </lineage>
</organism>
<gene>
    <name evidence="5" type="ORF">SAMN05216188_10786</name>
</gene>
<dbReference type="NCBIfam" id="TIGR01733">
    <property type="entry name" value="AA-adenyl-dom"/>
    <property type="match status" value="1"/>
</dbReference>
<sequence>MPTGCVHHLVEAQAARTPQAVAVVWDGGMLTYRELDERAGKLAALLASKGAGPERLVGVSMEPSPLLLVAMLAIWKAGGVYVPIDASLPRGVAEEMLADAGAVLFVRNGQSAADPSGVPVVDLDGLDLSGRPAVGPAVTVDPANLAYCVFTSGSTGKPKRVAVAHASFANHGFALRDELGLGPEDRSLQFTAMAFDAALEEILPAWLAGGAVVMPAKRQFTSVEFTELVDRLAVTMISLPSAYWHQWVDDLTSGLVRLPESLRVVFIGGDKILVEKLAAWYRVPGAERIDWVSDYGPTETSISVALHKAGLAGLGESGHALVPIGRPFANAVIHVLDDELRQVPADTPGDLWIGGPVLARGYHAAPALTADRFVPDPHGPPGARMYRTGDRGSRRPDGTLLFLGRSDRQVKIRGQRVEPGQVESAVHHCAGVRDACVIAVDDPPYGPRLVAYVEAEPGVSEAAVRADLAGRLPEAMVPGSIVLLDRIPRSPLNGKVARAELPPVEPAGAAGTAPAGMTALERVLAILVGDVLDGRPRGRDEDFFAAGGDSLRGLQLLSRITEVTGVALTFAQLRAASTVAGIAELVKQGHARGVSDGSVVRKHHHGDRVPASRGQQALWFLDRVHRGAPIYAVPVCYRIRGPLDLDRLDAALTAVVARHEALRTTFEFGEGKVWQRIRPTSPVRTALTVVDDHDKAFRLAEQEAARPFDLTTGPLLRSACFRVGAEESLWLLNVHHAVFDAWSLAVFWRELGALYDGRSLPEPATQYADYSAWQERWLGSAEADGQRAYWRARLAGDPAVAEPGSPGSGRVATEGFALELARGAVDPAAVEGLAHAAGTTAFSVLLAAFVATLCRTGGADEAVVGVPVACRNRPGTEDLIGYLVNTVAVRVRCPAGTSFRELVARTDEAVAEALTHQELPFADAVEALGRRGGPGENPLFQAMFSLQSTPVDSFGDIDGLEIAEQFVHTGTAKVALTWTVRLDAAGLAGEVEYSADRFDEASARHWQDALLAQLGAGLAEPDARIGELGR</sequence>
<dbReference type="InterPro" id="IPR036736">
    <property type="entry name" value="ACP-like_sf"/>
</dbReference>
<dbReference type="Gene3D" id="3.30.559.30">
    <property type="entry name" value="Nonribosomal peptide synthetase, condensation domain"/>
    <property type="match status" value="1"/>
</dbReference>
<keyword evidence="6" id="KW-1185">Reference proteome</keyword>
<accession>A0A1H9KR28</accession>
<dbReference type="CDD" id="cd05930">
    <property type="entry name" value="A_NRPS"/>
    <property type="match status" value="1"/>
</dbReference>
<dbReference type="PROSITE" id="PS50075">
    <property type="entry name" value="CARRIER"/>
    <property type="match status" value="1"/>
</dbReference>
<dbReference type="Pfam" id="PF00550">
    <property type="entry name" value="PP-binding"/>
    <property type="match status" value="1"/>
</dbReference>
<dbReference type="SUPFAM" id="SSF52777">
    <property type="entry name" value="CoA-dependent acyltransferases"/>
    <property type="match status" value="2"/>
</dbReference>
<dbReference type="InterPro" id="IPR045851">
    <property type="entry name" value="AMP-bd_C_sf"/>
</dbReference>
<feature type="domain" description="Carrier" evidence="4">
    <location>
        <begin position="515"/>
        <end position="590"/>
    </location>
</feature>
<dbReference type="SUPFAM" id="SSF56801">
    <property type="entry name" value="Acetyl-CoA synthetase-like"/>
    <property type="match status" value="1"/>
</dbReference>
<dbReference type="InterPro" id="IPR006162">
    <property type="entry name" value="Ppantetheine_attach_site"/>
</dbReference>
<keyword evidence="2" id="KW-0596">Phosphopantetheine</keyword>
<dbReference type="STRING" id="402600.SAMN05216188_10786"/>
<dbReference type="GO" id="GO:0005829">
    <property type="term" value="C:cytosol"/>
    <property type="evidence" value="ECO:0007669"/>
    <property type="project" value="TreeGrafter"/>
</dbReference>